<evidence type="ECO:0000313" key="4">
    <source>
        <dbReference type="Proteomes" id="UP001612741"/>
    </source>
</evidence>
<accession>A0ABW7ZAT4</accession>
<keyword evidence="2" id="KW-0472">Membrane</keyword>
<keyword evidence="2" id="KW-0812">Transmembrane</keyword>
<evidence type="ECO:0000256" key="1">
    <source>
        <dbReference type="SAM" id="MobiDB-lite"/>
    </source>
</evidence>
<keyword evidence="4" id="KW-1185">Reference proteome</keyword>
<dbReference type="NCBIfam" id="TIGR04034">
    <property type="entry name" value="export_SdpA"/>
    <property type="match status" value="1"/>
</dbReference>
<organism evidence="3 4">
    <name type="scientific">Nonomuraea typhae</name>
    <dbReference type="NCBI Taxonomy" id="2603600"/>
    <lineage>
        <taxon>Bacteria</taxon>
        <taxon>Bacillati</taxon>
        <taxon>Actinomycetota</taxon>
        <taxon>Actinomycetes</taxon>
        <taxon>Streptosporangiales</taxon>
        <taxon>Streptosporangiaceae</taxon>
        <taxon>Nonomuraea</taxon>
    </lineage>
</organism>
<evidence type="ECO:0000313" key="3">
    <source>
        <dbReference type="EMBL" id="MFI6505291.1"/>
    </source>
</evidence>
<protein>
    <submittedName>
        <fullName evidence="3">SdpA family antimicrobial peptide system protein</fullName>
    </submittedName>
</protein>
<dbReference type="InterPro" id="IPR023902">
    <property type="entry name" value="Sporulation_SdpA"/>
</dbReference>
<dbReference type="Proteomes" id="UP001612741">
    <property type="component" value="Unassembled WGS sequence"/>
</dbReference>
<feature type="transmembrane region" description="Helical" evidence="2">
    <location>
        <begin position="43"/>
        <end position="63"/>
    </location>
</feature>
<keyword evidence="2" id="KW-1133">Transmembrane helix</keyword>
<dbReference type="Pfam" id="PF17418">
    <property type="entry name" value="SdpA"/>
    <property type="match status" value="1"/>
</dbReference>
<evidence type="ECO:0000256" key="2">
    <source>
        <dbReference type="SAM" id="Phobius"/>
    </source>
</evidence>
<comment type="caution">
    <text evidence="3">The sequence shown here is derived from an EMBL/GenBank/DDBJ whole genome shotgun (WGS) entry which is preliminary data.</text>
</comment>
<feature type="region of interest" description="Disordered" evidence="1">
    <location>
        <begin position="1"/>
        <end position="34"/>
    </location>
</feature>
<dbReference type="RefSeq" id="WP_397091374.1">
    <property type="nucleotide sequence ID" value="NZ_JBITGY010000018.1"/>
</dbReference>
<sequence>MGFESRGKDEEVDDGSDTASPSHVLEPLPADTPPREDVRLGRAFLLMTAVTTVFVIYVLHAALPQTVLRLPFENREVVRQIVPEGWGFFTSSPRTIYPQAYERRSGTWRARGGSLVVSSGLFGLNRSQRAEGTEMALLVYGIPKDAWSRCTSQPAQCLEALPISVTIRNTSNLRHICGDIGIVNQEVLPWAWRRSDTIMPSTVIRAEVRC</sequence>
<name>A0ABW7ZAT4_9ACTN</name>
<reference evidence="3 4" key="1">
    <citation type="submission" date="2024-10" db="EMBL/GenBank/DDBJ databases">
        <title>The Natural Products Discovery Center: Release of the First 8490 Sequenced Strains for Exploring Actinobacteria Biosynthetic Diversity.</title>
        <authorList>
            <person name="Kalkreuter E."/>
            <person name="Kautsar S.A."/>
            <person name="Yang D."/>
            <person name="Bader C.D."/>
            <person name="Teijaro C.N."/>
            <person name="Fluegel L."/>
            <person name="Davis C.M."/>
            <person name="Simpson J.R."/>
            <person name="Lauterbach L."/>
            <person name="Steele A.D."/>
            <person name="Gui C."/>
            <person name="Meng S."/>
            <person name="Li G."/>
            <person name="Viehrig K."/>
            <person name="Ye F."/>
            <person name="Su P."/>
            <person name="Kiefer A.F."/>
            <person name="Nichols A."/>
            <person name="Cepeda A.J."/>
            <person name="Yan W."/>
            <person name="Fan B."/>
            <person name="Jiang Y."/>
            <person name="Adhikari A."/>
            <person name="Zheng C.-J."/>
            <person name="Schuster L."/>
            <person name="Cowan T.M."/>
            <person name="Smanski M.J."/>
            <person name="Chevrette M.G."/>
            <person name="De Carvalho L.P.S."/>
            <person name="Shen B."/>
        </authorList>
    </citation>
    <scope>NUCLEOTIDE SEQUENCE [LARGE SCALE GENOMIC DNA]</scope>
    <source>
        <strain evidence="3 4">NPDC050545</strain>
    </source>
</reference>
<gene>
    <name evidence="3" type="ORF">ACIBG2_48480</name>
</gene>
<proteinExistence type="predicted"/>
<dbReference type="EMBL" id="JBITGY010000018">
    <property type="protein sequence ID" value="MFI6505291.1"/>
    <property type="molecule type" value="Genomic_DNA"/>
</dbReference>